<dbReference type="EMBL" id="AC192585">
    <property type="status" value="NOT_ANNOTATED_CDS"/>
    <property type="molecule type" value="Genomic_DNA"/>
</dbReference>
<reference evidence="2 3" key="1">
    <citation type="journal article" date="2005" name="Nature">
        <title>Initial sequence of the chimpanzee genome and comparison with the human genome.</title>
        <authorList>
            <consortium name="Chimpanzee sequencing and analysis consortium"/>
        </authorList>
    </citation>
    <scope>NUCLEOTIDE SEQUENCE [LARGE SCALE GENOMIC DNA]</scope>
</reference>
<dbReference type="OMA" id="CLESPFC"/>
<dbReference type="AlphaFoldDB" id="A0A2I3SGA9"/>
<organism evidence="2 3">
    <name type="scientific">Pan troglodytes</name>
    <name type="common">Chimpanzee</name>
    <dbReference type="NCBI Taxonomy" id="9598"/>
    <lineage>
        <taxon>Eukaryota</taxon>
        <taxon>Metazoa</taxon>
        <taxon>Chordata</taxon>
        <taxon>Craniata</taxon>
        <taxon>Vertebrata</taxon>
        <taxon>Euteleostomi</taxon>
        <taxon>Mammalia</taxon>
        <taxon>Eutheria</taxon>
        <taxon>Euarchontoglires</taxon>
        <taxon>Primates</taxon>
        <taxon>Haplorrhini</taxon>
        <taxon>Catarrhini</taxon>
        <taxon>Hominidae</taxon>
        <taxon>Pan</taxon>
    </lineage>
</organism>
<feature type="region of interest" description="Disordered" evidence="1">
    <location>
        <begin position="60"/>
        <end position="87"/>
    </location>
</feature>
<dbReference type="Bgee" id="ENSPTRG00000052372">
    <property type="expression patterns" value="Expressed in dorsolateral prefrontal cortex and 13 other cell types or tissues"/>
</dbReference>
<dbReference type="InParanoid" id="A0A2I3SGA9"/>
<evidence type="ECO:0000313" key="3">
    <source>
        <dbReference type="Proteomes" id="UP000002277"/>
    </source>
</evidence>
<dbReference type="Proteomes" id="UP000002277">
    <property type="component" value="Chromosome 11"/>
</dbReference>
<evidence type="ECO:0000313" key="2">
    <source>
        <dbReference type="Ensembl" id="ENSPTRP00000076048.1"/>
    </source>
</evidence>
<proteinExistence type="predicted"/>
<accession>A0A2I3SGA9</accession>
<sequence length="109" mass="11646">MTPSQGPFWAFPEEAPKYLLCHSPSAREGPEARSVLKPHPLLAQLLPAGLIPQDRRCFRTPSLPHTSDMREDTRPGMPTPACLNSPGLPCTADISKGTSAAGLTLTASK</sequence>
<keyword evidence="3" id="KW-1185">Reference proteome</keyword>
<protein>
    <submittedName>
        <fullName evidence="2">Uncharacterized protein</fullName>
    </submittedName>
</protein>
<dbReference type="Ensembl" id="ENSPTRT00000108512.1">
    <property type="protein sequence ID" value="ENSPTRP00000076048.1"/>
    <property type="gene ID" value="ENSPTRG00000052372.1"/>
</dbReference>
<name>A0A2I3SGA9_PANTR</name>
<reference evidence="2" key="2">
    <citation type="submission" date="2025-08" db="UniProtKB">
        <authorList>
            <consortium name="Ensembl"/>
        </authorList>
    </citation>
    <scope>IDENTIFICATION</scope>
</reference>
<evidence type="ECO:0000256" key="1">
    <source>
        <dbReference type="SAM" id="MobiDB-lite"/>
    </source>
</evidence>
<reference evidence="2" key="3">
    <citation type="submission" date="2025-09" db="UniProtKB">
        <authorList>
            <consortium name="Ensembl"/>
        </authorList>
    </citation>
    <scope>IDENTIFICATION</scope>
</reference>